<dbReference type="InterPro" id="IPR000772">
    <property type="entry name" value="Ricin_B_lectin"/>
</dbReference>
<dbReference type="EMBL" id="NHZO01000064">
    <property type="protein sequence ID" value="PHQ53009.1"/>
    <property type="molecule type" value="Genomic_DNA"/>
</dbReference>
<feature type="compositionally biased region" description="Basic residues" evidence="1">
    <location>
        <begin position="36"/>
        <end position="54"/>
    </location>
</feature>
<evidence type="ECO:0000259" key="2">
    <source>
        <dbReference type="SMART" id="SM00458"/>
    </source>
</evidence>
<dbReference type="Pfam" id="PF14200">
    <property type="entry name" value="RicinB_lectin_2"/>
    <property type="match status" value="1"/>
</dbReference>
<feature type="region of interest" description="Disordered" evidence="1">
    <location>
        <begin position="1"/>
        <end position="57"/>
    </location>
</feature>
<sequence>MEARQQRRVVPDRAQRQAHGVGPAERGPDLQPPARHPVHRRRRRPRPRRARHQARQGVVVPHHGFGRRTTAPNTRYLLNNGGTGNAAEIWGGRTADGTVLVGSRTNGYAGQQWYFDDAGSGYQRIRSAVSGKCLQLGGPAGAGTWVAQQPCGNADSQKWRLSPKGSGVTVAAKSGNYVLGVSNRPYYGSWLLELQSPDGRAAQVWAVQKA</sequence>
<proteinExistence type="predicted"/>
<name>A0A2G1XPC8_STRCJ</name>
<dbReference type="SMART" id="SM00458">
    <property type="entry name" value="RICIN"/>
    <property type="match status" value="1"/>
</dbReference>
<dbReference type="Proteomes" id="UP000222531">
    <property type="component" value="Unassembled WGS sequence"/>
</dbReference>
<dbReference type="AlphaFoldDB" id="A0A2G1XPC8"/>
<protein>
    <recommendedName>
        <fullName evidence="2">Ricin B lectin domain-containing protein</fullName>
    </recommendedName>
</protein>
<organism evidence="3 4">
    <name type="scientific">Streptomyces cinnamoneus</name>
    <name type="common">Streptoverticillium cinnamoneum</name>
    <dbReference type="NCBI Taxonomy" id="53446"/>
    <lineage>
        <taxon>Bacteria</taxon>
        <taxon>Bacillati</taxon>
        <taxon>Actinomycetota</taxon>
        <taxon>Actinomycetes</taxon>
        <taxon>Kitasatosporales</taxon>
        <taxon>Streptomycetaceae</taxon>
        <taxon>Streptomyces</taxon>
        <taxon>Streptomyces cinnamoneus group</taxon>
    </lineage>
</organism>
<dbReference type="SUPFAM" id="SSF50370">
    <property type="entry name" value="Ricin B-like lectins"/>
    <property type="match status" value="1"/>
</dbReference>
<reference evidence="3 4" key="1">
    <citation type="journal article" date="2017" name="Biochemistry">
        <title>Identification of the Biosynthetic Pathway for the Antibiotic Bicyclomycin.</title>
        <authorList>
            <person name="Patteson J."/>
            <person name="Cai W."/>
            <person name="Johnson R.A."/>
            <person name="Santa Maria K."/>
            <person name="Li B."/>
        </authorList>
    </citation>
    <scope>NUCLEOTIDE SEQUENCE [LARGE SCALE GENOMIC DNA]</scope>
    <source>
        <strain evidence="3 4">ATCC 21532</strain>
    </source>
</reference>
<dbReference type="Gene3D" id="2.80.10.50">
    <property type="match status" value="1"/>
</dbReference>
<feature type="compositionally biased region" description="Basic and acidic residues" evidence="1">
    <location>
        <begin position="1"/>
        <end position="15"/>
    </location>
</feature>
<dbReference type="CDD" id="cd00161">
    <property type="entry name" value="beta-trefoil_Ricin-like"/>
    <property type="match status" value="1"/>
</dbReference>
<gene>
    <name evidence="3" type="ORF">BLA24_04270</name>
</gene>
<evidence type="ECO:0000313" key="4">
    <source>
        <dbReference type="Proteomes" id="UP000222531"/>
    </source>
</evidence>
<evidence type="ECO:0000313" key="3">
    <source>
        <dbReference type="EMBL" id="PHQ53009.1"/>
    </source>
</evidence>
<dbReference type="PROSITE" id="PS50231">
    <property type="entry name" value="RICIN_B_LECTIN"/>
    <property type="match status" value="1"/>
</dbReference>
<keyword evidence="4" id="KW-1185">Reference proteome</keyword>
<evidence type="ECO:0000256" key="1">
    <source>
        <dbReference type="SAM" id="MobiDB-lite"/>
    </source>
</evidence>
<comment type="caution">
    <text evidence="3">The sequence shown here is derived from an EMBL/GenBank/DDBJ whole genome shotgun (WGS) entry which is preliminary data.</text>
</comment>
<accession>A0A2G1XPC8</accession>
<feature type="domain" description="Ricin B lectin" evidence="2">
    <location>
        <begin position="74"/>
        <end position="208"/>
    </location>
</feature>
<dbReference type="InterPro" id="IPR035992">
    <property type="entry name" value="Ricin_B-like_lectins"/>
</dbReference>